<keyword evidence="2" id="KW-0472">Membrane</keyword>
<evidence type="ECO:0000256" key="2">
    <source>
        <dbReference type="SAM" id="Phobius"/>
    </source>
</evidence>
<evidence type="ECO:0000313" key="4">
    <source>
        <dbReference type="Proteomes" id="UP000252519"/>
    </source>
</evidence>
<feature type="transmembrane region" description="Helical" evidence="2">
    <location>
        <begin position="65"/>
        <end position="86"/>
    </location>
</feature>
<dbReference type="AlphaFoldDB" id="A0A368GNN1"/>
<feature type="region of interest" description="Disordered" evidence="1">
    <location>
        <begin position="160"/>
        <end position="185"/>
    </location>
</feature>
<keyword evidence="2" id="KW-1133">Transmembrane helix</keyword>
<reference evidence="3 4" key="1">
    <citation type="submission" date="2014-10" db="EMBL/GenBank/DDBJ databases">
        <title>Draft genome of the hookworm Ancylostoma caninum.</title>
        <authorList>
            <person name="Mitreva M."/>
        </authorList>
    </citation>
    <scope>NUCLEOTIDE SEQUENCE [LARGE SCALE GENOMIC DNA]</scope>
    <source>
        <strain evidence="3 4">Baltimore</strain>
    </source>
</reference>
<evidence type="ECO:0000256" key="1">
    <source>
        <dbReference type="SAM" id="MobiDB-lite"/>
    </source>
</evidence>
<name>A0A368GNN1_ANCCA</name>
<organism evidence="3 4">
    <name type="scientific">Ancylostoma caninum</name>
    <name type="common">Dog hookworm</name>
    <dbReference type="NCBI Taxonomy" id="29170"/>
    <lineage>
        <taxon>Eukaryota</taxon>
        <taxon>Metazoa</taxon>
        <taxon>Ecdysozoa</taxon>
        <taxon>Nematoda</taxon>
        <taxon>Chromadorea</taxon>
        <taxon>Rhabditida</taxon>
        <taxon>Rhabditina</taxon>
        <taxon>Rhabditomorpha</taxon>
        <taxon>Strongyloidea</taxon>
        <taxon>Ancylostomatidae</taxon>
        <taxon>Ancylostomatinae</taxon>
        <taxon>Ancylostoma</taxon>
    </lineage>
</organism>
<protein>
    <submittedName>
        <fullName evidence="3">Uncharacterized protein</fullName>
    </submittedName>
</protein>
<proteinExistence type="predicted"/>
<dbReference type="OrthoDB" id="5873946at2759"/>
<dbReference type="Proteomes" id="UP000252519">
    <property type="component" value="Unassembled WGS sequence"/>
</dbReference>
<dbReference type="EMBL" id="JOJR01000124">
    <property type="protein sequence ID" value="RCN44605.1"/>
    <property type="molecule type" value="Genomic_DNA"/>
</dbReference>
<feature type="transmembrane region" description="Helical" evidence="2">
    <location>
        <begin position="118"/>
        <end position="141"/>
    </location>
</feature>
<gene>
    <name evidence="3" type="ORF">ANCCAN_09355</name>
</gene>
<comment type="caution">
    <text evidence="3">The sequence shown here is derived from an EMBL/GenBank/DDBJ whole genome shotgun (WGS) entry which is preliminary data.</text>
</comment>
<sequence>MSNFVQCKGFIDQLRTVLFQTSRYTPLVTSACYSIGLLYALHLIGILACWYGISKELSSWIVPKIVLKSTTVILSIAITCILTYFITNDPRYVGELIARGLNVDYVEHKSAIDIGTTVLVTVSAALAMGQTWLLVLLVGCYKDTREKELERMLEKAMRKEKAKEAKRRKERKDGNGKDGLYTTFI</sequence>
<keyword evidence="2" id="KW-0812">Transmembrane</keyword>
<accession>A0A368GNN1</accession>
<keyword evidence="4" id="KW-1185">Reference proteome</keyword>
<evidence type="ECO:0000313" key="3">
    <source>
        <dbReference type="EMBL" id="RCN44605.1"/>
    </source>
</evidence>
<feature type="transmembrane region" description="Helical" evidence="2">
    <location>
        <begin position="33"/>
        <end position="53"/>
    </location>
</feature>